<evidence type="ECO:0000256" key="2">
    <source>
        <dbReference type="ARBA" id="ARBA00006824"/>
    </source>
</evidence>
<gene>
    <name evidence="8" type="ORF">SEMRO_226_G092000.1</name>
</gene>
<dbReference type="Proteomes" id="UP001153069">
    <property type="component" value="Unassembled WGS sequence"/>
</dbReference>
<proteinExistence type="inferred from homology"/>
<dbReference type="OrthoDB" id="430207at2759"/>
<organism evidence="8 9">
    <name type="scientific">Seminavis robusta</name>
    <dbReference type="NCBI Taxonomy" id="568900"/>
    <lineage>
        <taxon>Eukaryota</taxon>
        <taxon>Sar</taxon>
        <taxon>Stramenopiles</taxon>
        <taxon>Ochrophyta</taxon>
        <taxon>Bacillariophyta</taxon>
        <taxon>Bacillariophyceae</taxon>
        <taxon>Bacillariophycidae</taxon>
        <taxon>Naviculales</taxon>
        <taxon>Naviculaceae</taxon>
        <taxon>Seminavis</taxon>
    </lineage>
</organism>
<evidence type="ECO:0000256" key="3">
    <source>
        <dbReference type="ARBA" id="ARBA00022692"/>
    </source>
</evidence>
<keyword evidence="3 6" id="KW-0812">Transmembrane</keyword>
<comment type="caution">
    <text evidence="8">The sequence shown here is derived from an EMBL/GenBank/DDBJ whole genome shotgun (WGS) entry which is preliminary data.</text>
</comment>
<dbReference type="InterPro" id="IPR007248">
    <property type="entry name" value="Mpv17_PMP22"/>
</dbReference>
<protein>
    <submittedName>
        <fullName evidence="8">Peroxisomal membrane protein 2</fullName>
    </submittedName>
</protein>
<evidence type="ECO:0000256" key="7">
    <source>
        <dbReference type="SAM" id="SignalP"/>
    </source>
</evidence>
<dbReference type="Pfam" id="PF04117">
    <property type="entry name" value="Mpv17_PMP22"/>
    <property type="match status" value="1"/>
</dbReference>
<name>A0A9N8H840_9STRA</name>
<keyword evidence="9" id="KW-1185">Reference proteome</keyword>
<accession>A0A9N8H840</accession>
<dbReference type="GO" id="GO:0016020">
    <property type="term" value="C:membrane"/>
    <property type="evidence" value="ECO:0007669"/>
    <property type="project" value="UniProtKB-SubCell"/>
</dbReference>
<evidence type="ECO:0000256" key="5">
    <source>
        <dbReference type="ARBA" id="ARBA00023136"/>
    </source>
</evidence>
<dbReference type="PANTHER" id="PTHR11266:SF17">
    <property type="entry name" value="PROTEIN MPV17"/>
    <property type="match status" value="1"/>
</dbReference>
<feature type="transmembrane region" description="Helical" evidence="6">
    <location>
        <begin position="222"/>
        <end position="243"/>
    </location>
</feature>
<dbReference type="EMBL" id="CAICTM010000225">
    <property type="protein sequence ID" value="CAB9505283.1"/>
    <property type="molecule type" value="Genomic_DNA"/>
</dbReference>
<evidence type="ECO:0000256" key="1">
    <source>
        <dbReference type="ARBA" id="ARBA00004141"/>
    </source>
</evidence>
<keyword evidence="7" id="KW-0732">Signal</keyword>
<dbReference type="GO" id="GO:0005737">
    <property type="term" value="C:cytoplasm"/>
    <property type="evidence" value="ECO:0007669"/>
    <property type="project" value="TreeGrafter"/>
</dbReference>
<feature type="transmembrane region" description="Helical" evidence="6">
    <location>
        <begin position="264"/>
        <end position="280"/>
    </location>
</feature>
<keyword evidence="5 6" id="KW-0472">Membrane</keyword>
<evidence type="ECO:0000313" key="8">
    <source>
        <dbReference type="EMBL" id="CAB9505283.1"/>
    </source>
</evidence>
<reference evidence="8" key="1">
    <citation type="submission" date="2020-06" db="EMBL/GenBank/DDBJ databases">
        <authorList>
            <consortium name="Plant Systems Biology data submission"/>
        </authorList>
    </citation>
    <scope>NUCLEOTIDE SEQUENCE</scope>
    <source>
        <strain evidence="8">D6</strain>
    </source>
</reference>
<dbReference type="AlphaFoldDB" id="A0A9N8H840"/>
<evidence type="ECO:0000256" key="6">
    <source>
        <dbReference type="SAM" id="Phobius"/>
    </source>
</evidence>
<feature type="signal peptide" evidence="7">
    <location>
        <begin position="1"/>
        <end position="24"/>
    </location>
</feature>
<comment type="similarity">
    <text evidence="2">Belongs to the peroxisomal membrane protein PXMP2/4 family.</text>
</comment>
<evidence type="ECO:0000313" key="9">
    <source>
        <dbReference type="Proteomes" id="UP001153069"/>
    </source>
</evidence>
<feature type="chain" id="PRO_5040249428" evidence="7">
    <location>
        <begin position="25"/>
        <end position="464"/>
    </location>
</feature>
<dbReference type="PANTHER" id="PTHR11266">
    <property type="entry name" value="PEROXISOMAL MEMBRANE PROTEIN 2, PXMP2 MPV17"/>
    <property type="match status" value="1"/>
</dbReference>
<comment type="subcellular location">
    <subcellularLocation>
        <location evidence="1">Membrane</location>
        <topology evidence="1">Multi-pass membrane protein</topology>
    </subcellularLocation>
</comment>
<keyword evidence="4 6" id="KW-1133">Transmembrane helix</keyword>
<sequence length="464" mass="49485">MTNSKTTLRLLLCFSGFCARAAFSFTPLTLPIHTGTGIHSCGQPALLAKKNVLVLHPQVRAPAPPTTSTQLQLGLDPHNFWITQQAAEAGGSLLQAYGDLLRHNPIATKGITAAILAASGDAIAQWRSDSEEYDPIRGAGFFVFGALYTGVFQHFWFEFMNTHIHDWGDALGIWGPERVSFPVQDVVDKWSEWWKYFDVVTQLEQPPSSEALAAAKVAFNQFLTIPFVYMPLFFTFTGFISGLDSNESMARAESLYFPLLQRNWLFWLPMQFLQFLVIPADYQIPFISAASLVWTVILSSIGAGSAPPVAPSQIVAYETITATSGVNAGDEIVTVLPVEPGDANTITDNVRLEDVIPTTIMANATTSVVDPITKWTAGGLTAGLLASAADEGVLGAAVGAFVDADPGVGVAAVTVAAGLGSYLAASAAQSNQTDATQVDSDADSDHIDTVFGKKFSAATNATLS</sequence>
<evidence type="ECO:0000256" key="4">
    <source>
        <dbReference type="ARBA" id="ARBA00022989"/>
    </source>
</evidence>